<protein>
    <submittedName>
        <fullName evidence="1">Uncharacterized protein</fullName>
    </submittedName>
</protein>
<name>A0A0A8YWE1_ARUDO</name>
<organism evidence="1">
    <name type="scientific">Arundo donax</name>
    <name type="common">Giant reed</name>
    <name type="synonym">Donax arundinaceus</name>
    <dbReference type="NCBI Taxonomy" id="35708"/>
    <lineage>
        <taxon>Eukaryota</taxon>
        <taxon>Viridiplantae</taxon>
        <taxon>Streptophyta</taxon>
        <taxon>Embryophyta</taxon>
        <taxon>Tracheophyta</taxon>
        <taxon>Spermatophyta</taxon>
        <taxon>Magnoliopsida</taxon>
        <taxon>Liliopsida</taxon>
        <taxon>Poales</taxon>
        <taxon>Poaceae</taxon>
        <taxon>PACMAD clade</taxon>
        <taxon>Arundinoideae</taxon>
        <taxon>Arundineae</taxon>
        <taxon>Arundo</taxon>
    </lineage>
</organism>
<dbReference type="EMBL" id="GBRH01270973">
    <property type="protein sequence ID" value="JAD26922.1"/>
    <property type="molecule type" value="Transcribed_RNA"/>
</dbReference>
<accession>A0A0A8YWE1</accession>
<sequence length="35" mass="4352">MSDFKSPEKSDKWFTDAYYLNHRLLWVMYSYDGEQ</sequence>
<reference evidence="1" key="2">
    <citation type="journal article" date="2015" name="Data Brief">
        <title>Shoot transcriptome of the giant reed, Arundo donax.</title>
        <authorList>
            <person name="Barrero R.A."/>
            <person name="Guerrero F.D."/>
            <person name="Moolhuijzen P."/>
            <person name="Goolsby J.A."/>
            <person name="Tidwell J."/>
            <person name="Bellgard S.E."/>
            <person name="Bellgard M.I."/>
        </authorList>
    </citation>
    <scope>NUCLEOTIDE SEQUENCE</scope>
    <source>
        <tissue evidence="1">Shoot tissue taken approximately 20 cm above the soil surface</tissue>
    </source>
</reference>
<dbReference type="AlphaFoldDB" id="A0A0A8YWE1"/>
<reference evidence="1" key="1">
    <citation type="submission" date="2014-09" db="EMBL/GenBank/DDBJ databases">
        <authorList>
            <person name="Magalhaes I.L.F."/>
            <person name="Oliveira U."/>
            <person name="Santos F.R."/>
            <person name="Vidigal T.H.D.A."/>
            <person name="Brescovit A.D."/>
            <person name="Santos A.J."/>
        </authorList>
    </citation>
    <scope>NUCLEOTIDE SEQUENCE</scope>
    <source>
        <tissue evidence="1">Shoot tissue taken approximately 20 cm above the soil surface</tissue>
    </source>
</reference>
<evidence type="ECO:0000313" key="1">
    <source>
        <dbReference type="EMBL" id="JAD26922.1"/>
    </source>
</evidence>
<proteinExistence type="predicted"/>